<keyword evidence="1" id="KW-0472">Membrane</keyword>
<dbReference type="EMBL" id="UXAV01000036">
    <property type="protein sequence ID" value="VDC25893.1"/>
    <property type="molecule type" value="Genomic_DNA"/>
</dbReference>
<evidence type="ECO:0000313" key="3">
    <source>
        <dbReference type="Proteomes" id="UP000270468"/>
    </source>
</evidence>
<dbReference type="GO" id="GO:0016020">
    <property type="term" value="C:membrane"/>
    <property type="evidence" value="ECO:0007669"/>
    <property type="project" value="InterPro"/>
</dbReference>
<feature type="transmembrane region" description="Helical" evidence="1">
    <location>
        <begin position="136"/>
        <end position="155"/>
    </location>
</feature>
<feature type="transmembrane region" description="Helical" evidence="1">
    <location>
        <begin position="59"/>
        <end position="83"/>
    </location>
</feature>
<protein>
    <submittedName>
        <fullName evidence="2">Bacterial ABC transporter protein EcsB</fullName>
    </submittedName>
</protein>
<dbReference type="OrthoDB" id="2447941at2"/>
<accession>A0A3P5WR59</accession>
<dbReference type="InterPro" id="IPR010288">
    <property type="entry name" value="EcsB_ABC"/>
</dbReference>
<sequence>MNNLREIWGARFIHYVTELQKYMKYVFTGHLVFVLVFTIGAAGYSYSEWLKDVPADFPAVLLTAILLAATITLSLPVTLLKPADTVYFLPLEKKLHSYMSRSLRWTFFSQLPLPFLVYLVALPLLTATGTGSKQEFIWIAVLLLVVKWLFVEAEYSYRYVKNGQGAWVDRTIRFVLAGALVYAGLLGNVLVVPILAVLIVAYNLYWRSKRKEKPFPYDHFIALEQNRMMRFYRFANYFTDVPHLKGSVSRRGWLGFIMGHPTFGRTVSQSYLLKRTFIRTDDIFFLWVRLTVLSVLGAFFIPFPIVAFLFAGALAFASAVQLIHALRAGDEFRMDMLFPEKEIRRTLAIRKIVRTVQQIQALAVTIAAFFLYGGSVTPILLGAVILIISEATIRLTGEKKEYD</sequence>
<proteinExistence type="predicted"/>
<keyword evidence="3" id="KW-1185">Reference proteome</keyword>
<dbReference type="Proteomes" id="UP000270468">
    <property type="component" value="Unassembled WGS sequence"/>
</dbReference>
<reference evidence="2 3" key="1">
    <citation type="submission" date="2018-11" db="EMBL/GenBank/DDBJ databases">
        <authorList>
            <person name="Criscuolo A."/>
        </authorList>
    </citation>
    <scope>NUCLEOTIDE SEQUENCE [LARGE SCALE GENOMIC DNA]</scope>
    <source>
        <strain evidence="2">ATB-66</strain>
    </source>
</reference>
<organism evidence="2 3">
    <name type="scientific">Filibacter tadaridae</name>
    <dbReference type="NCBI Taxonomy" id="2483811"/>
    <lineage>
        <taxon>Bacteria</taxon>
        <taxon>Bacillati</taxon>
        <taxon>Bacillota</taxon>
        <taxon>Bacilli</taxon>
        <taxon>Bacillales</taxon>
        <taxon>Caryophanaceae</taxon>
        <taxon>Filibacter</taxon>
    </lineage>
</organism>
<name>A0A3P5WR59_9BACL</name>
<keyword evidence="1" id="KW-0812">Transmembrane</keyword>
<evidence type="ECO:0000256" key="1">
    <source>
        <dbReference type="SAM" id="Phobius"/>
    </source>
</evidence>
<dbReference type="AlphaFoldDB" id="A0A3P5WR59"/>
<gene>
    <name evidence="2" type="ORF">FILTAD_01349</name>
</gene>
<keyword evidence="1" id="KW-1133">Transmembrane helix</keyword>
<feature type="transmembrane region" description="Helical" evidence="1">
    <location>
        <begin position="25"/>
        <end position="47"/>
    </location>
</feature>
<dbReference type="PIRSF" id="PIRSF037259">
    <property type="entry name" value="EcsB_ABC"/>
    <property type="match status" value="1"/>
</dbReference>
<dbReference type="RefSeq" id="WP_124069735.1">
    <property type="nucleotide sequence ID" value="NZ_CBCRXF010000006.1"/>
</dbReference>
<dbReference type="Pfam" id="PF05975">
    <property type="entry name" value="EcsB"/>
    <property type="match status" value="1"/>
</dbReference>
<evidence type="ECO:0000313" key="2">
    <source>
        <dbReference type="EMBL" id="VDC25893.1"/>
    </source>
</evidence>
<feature type="transmembrane region" description="Helical" evidence="1">
    <location>
        <begin position="103"/>
        <end position="124"/>
    </location>
</feature>
<feature type="transmembrane region" description="Helical" evidence="1">
    <location>
        <begin position="175"/>
        <end position="205"/>
    </location>
</feature>